<evidence type="ECO:0000313" key="13">
    <source>
        <dbReference type="Proteomes" id="UP000664203"/>
    </source>
</evidence>
<evidence type="ECO:0000256" key="6">
    <source>
        <dbReference type="ARBA" id="ARBA00022989"/>
    </source>
</evidence>
<comment type="function">
    <text evidence="1">Cytochrome c oxidase subunit which plays a role in assembly of respiratory supercomplexes.</text>
</comment>
<feature type="coiled-coil region" evidence="9">
    <location>
        <begin position="175"/>
        <end position="215"/>
    </location>
</feature>
<comment type="subcellular location">
    <subcellularLocation>
        <location evidence="2">Mitochondrion membrane</location>
    </subcellularLocation>
</comment>
<dbReference type="InterPro" id="IPR007667">
    <property type="entry name" value="Hypoxia_induced_domain"/>
</dbReference>
<comment type="subunit">
    <text evidence="4">Associates with the respiratory chain complex III/complex IV supercomplex.</text>
</comment>
<accession>A0A8H3EYM8</accession>
<comment type="similarity">
    <text evidence="3">Belongs to the RCF1 family.</text>
</comment>
<evidence type="ECO:0000256" key="3">
    <source>
        <dbReference type="ARBA" id="ARBA00009366"/>
    </source>
</evidence>
<keyword evidence="5 10" id="KW-0812">Transmembrane</keyword>
<dbReference type="AlphaFoldDB" id="A0A8H3EYM8"/>
<evidence type="ECO:0000256" key="9">
    <source>
        <dbReference type="SAM" id="Coils"/>
    </source>
</evidence>
<comment type="caution">
    <text evidence="12">The sequence shown here is derived from an EMBL/GenBank/DDBJ whole genome shotgun (WGS) entry which is preliminary data.</text>
</comment>
<dbReference type="InterPro" id="IPR050355">
    <property type="entry name" value="RCF1"/>
</dbReference>
<evidence type="ECO:0000256" key="2">
    <source>
        <dbReference type="ARBA" id="ARBA00004325"/>
    </source>
</evidence>
<dbReference type="PANTHER" id="PTHR12297">
    <property type="entry name" value="HYPOXIA-INDUCBILE GENE 1 HIG1 -RELATED"/>
    <property type="match status" value="1"/>
</dbReference>
<protein>
    <submittedName>
        <fullName evidence="12">Respiratory supercomplex factor 1, mitochondrial</fullName>
    </submittedName>
</protein>
<dbReference type="GO" id="GO:0031966">
    <property type="term" value="C:mitochondrial membrane"/>
    <property type="evidence" value="ECO:0007669"/>
    <property type="project" value="UniProtKB-SubCell"/>
</dbReference>
<gene>
    <name evidence="12" type="primary">RCF1</name>
    <name evidence="12" type="ORF">ALECFALPRED_008238</name>
</gene>
<proteinExistence type="inferred from homology"/>
<sequence length="253" mass="29734">MSDAPFPSSFDSDPDFFEENRWQKFTRRLKEEPLIPFGVAVTCWALLNAARSIRQGNGARTNQFFRYRLYAQSFTLVAMLGGSYYYNADRLKRKEFTDLVKQRKAQEKRDAWIRELEVRDQEDKEWREKLGKARDFQREELEREAIEEIRMREGRSDDGRGVIGALKGKMKDVSDKEAKKEVAELEQRQALIKEKKREMEKKQEAERIKQAMAKQEAGMGPDTRVWGEAGGGFFGWKRIRNWYNRPKDDEGGS</sequence>
<evidence type="ECO:0000256" key="10">
    <source>
        <dbReference type="SAM" id="Phobius"/>
    </source>
</evidence>
<feature type="domain" description="HIG1" evidence="11">
    <location>
        <begin position="6"/>
        <end position="97"/>
    </location>
</feature>
<keyword evidence="8 10" id="KW-0472">Membrane</keyword>
<evidence type="ECO:0000256" key="4">
    <source>
        <dbReference type="ARBA" id="ARBA00011565"/>
    </source>
</evidence>
<evidence type="ECO:0000256" key="1">
    <source>
        <dbReference type="ARBA" id="ARBA00002584"/>
    </source>
</evidence>
<dbReference type="Proteomes" id="UP000664203">
    <property type="component" value="Unassembled WGS sequence"/>
</dbReference>
<dbReference type="GO" id="GO:0097250">
    <property type="term" value="P:mitochondrial respirasome assembly"/>
    <property type="evidence" value="ECO:0007669"/>
    <property type="project" value="TreeGrafter"/>
</dbReference>
<dbReference type="PROSITE" id="PS51503">
    <property type="entry name" value="HIG1"/>
    <property type="match status" value="1"/>
</dbReference>
<dbReference type="Pfam" id="PF04588">
    <property type="entry name" value="HIG_1_N"/>
    <property type="match status" value="1"/>
</dbReference>
<keyword evidence="13" id="KW-1185">Reference proteome</keyword>
<dbReference type="OrthoDB" id="6604018at2759"/>
<evidence type="ECO:0000256" key="5">
    <source>
        <dbReference type="ARBA" id="ARBA00022692"/>
    </source>
</evidence>
<feature type="transmembrane region" description="Helical" evidence="10">
    <location>
        <begin position="34"/>
        <end position="53"/>
    </location>
</feature>
<dbReference type="Gene3D" id="6.10.140.1320">
    <property type="match status" value="1"/>
</dbReference>
<keyword evidence="7" id="KW-0496">Mitochondrion</keyword>
<evidence type="ECO:0000313" key="12">
    <source>
        <dbReference type="EMBL" id="CAF9912658.1"/>
    </source>
</evidence>
<evidence type="ECO:0000256" key="7">
    <source>
        <dbReference type="ARBA" id="ARBA00023128"/>
    </source>
</evidence>
<feature type="transmembrane region" description="Helical" evidence="10">
    <location>
        <begin position="65"/>
        <end position="86"/>
    </location>
</feature>
<reference evidence="12" key="1">
    <citation type="submission" date="2021-03" db="EMBL/GenBank/DDBJ databases">
        <authorList>
            <person name="Tagirdzhanova G."/>
        </authorList>
    </citation>
    <scope>NUCLEOTIDE SEQUENCE</scope>
</reference>
<name>A0A8H3EYM8_9LECA</name>
<keyword evidence="9" id="KW-0175">Coiled coil</keyword>
<evidence type="ECO:0000256" key="8">
    <source>
        <dbReference type="ARBA" id="ARBA00023136"/>
    </source>
</evidence>
<dbReference type="PANTHER" id="PTHR12297:SF3">
    <property type="entry name" value="HIG1 DOMAIN FAMILY MEMBER 1A"/>
    <property type="match status" value="1"/>
</dbReference>
<organism evidence="12 13">
    <name type="scientific">Alectoria fallacina</name>
    <dbReference type="NCBI Taxonomy" id="1903189"/>
    <lineage>
        <taxon>Eukaryota</taxon>
        <taxon>Fungi</taxon>
        <taxon>Dikarya</taxon>
        <taxon>Ascomycota</taxon>
        <taxon>Pezizomycotina</taxon>
        <taxon>Lecanoromycetes</taxon>
        <taxon>OSLEUM clade</taxon>
        <taxon>Lecanoromycetidae</taxon>
        <taxon>Lecanorales</taxon>
        <taxon>Lecanorineae</taxon>
        <taxon>Parmeliaceae</taxon>
        <taxon>Alectoria</taxon>
    </lineage>
</organism>
<evidence type="ECO:0000259" key="11">
    <source>
        <dbReference type="PROSITE" id="PS51503"/>
    </source>
</evidence>
<keyword evidence="6 10" id="KW-1133">Transmembrane helix</keyword>
<dbReference type="EMBL" id="CAJPDR010000056">
    <property type="protein sequence ID" value="CAF9912658.1"/>
    <property type="molecule type" value="Genomic_DNA"/>
</dbReference>